<evidence type="ECO:0000313" key="2">
    <source>
        <dbReference type="EMBL" id="OAF68760.1"/>
    </source>
</evidence>
<dbReference type="InterPro" id="IPR001932">
    <property type="entry name" value="PPM-type_phosphatase-like_dom"/>
</dbReference>
<dbReference type="Gene3D" id="3.60.40.10">
    <property type="entry name" value="PPM-type phosphatase domain"/>
    <property type="match status" value="1"/>
</dbReference>
<dbReference type="AlphaFoldDB" id="A0A177B3N0"/>
<dbReference type="SUPFAM" id="SSF81606">
    <property type="entry name" value="PP2C-like"/>
    <property type="match status" value="1"/>
</dbReference>
<evidence type="ECO:0000259" key="1">
    <source>
        <dbReference type="SMART" id="SM00332"/>
    </source>
</evidence>
<accession>A0A177B3N0</accession>
<gene>
    <name evidence="2" type="ORF">A3Q56_03493</name>
</gene>
<comment type="caution">
    <text evidence="2">The sequence shown here is derived from an EMBL/GenBank/DDBJ whole genome shotgun (WGS) entry which is preliminary data.</text>
</comment>
<dbReference type="PANTHER" id="PTHR13832:SF827">
    <property type="entry name" value="PROTEIN PHOSPHATASE 1L"/>
    <property type="match status" value="1"/>
</dbReference>
<proteinExistence type="predicted"/>
<name>A0A177B3N0_9BILA</name>
<feature type="domain" description="PPM-type phosphatase" evidence="1">
    <location>
        <begin position="151"/>
        <end position="531"/>
    </location>
</feature>
<dbReference type="OrthoDB" id="343114at2759"/>
<dbReference type="PANTHER" id="PTHR13832">
    <property type="entry name" value="PROTEIN PHOSPHATASE 2C"/>
    <property type="match status" value="1"/>
</dbReference>
<dbReference type="Pfam" id="PF00481">
    <property type="entry name" value="PP2C"/>
    <property type="match status" value="1"/>
</dbReference>
<protein>
    <recommendedName>
        <fullName evidence="1">PPM-type phosphatase domain-containing protein</fullName>
    </recommendedName>
</protein>
<dbReference type="SMART" id="SM00332">
    <property type="entry name" value="PP2Cc"/>
    <property type="match status" value="1"/>
</dbReference>
<organism evidence="2 3">
    <name type="scientific">Intoshia linei</name>
    <dbReference type="NCBI Taxonomy" id="1819745"/>
    <lineage>
        <taxon>Eukaryota</taxon>
        <taxon>Metazoa</taxon>
        <taxon>Spiralia</taxon>
        <taxon>Lophotrochozoa</taxon>
        <taxon>Mesozoa</taxon>
        <taxon>Orthonectida</taxon>
        <taxon>Rhopaluridae</taxon>
        <taxon>Intoshia</taxon>
    </lineage>
</organism>
<keyword evidence="3" id="KW-1185">Reference proteome</keyword>
<dbReference type="InterPro" id="IPR036457">
    <property type="entry name" value="PPM-type-like_dom_sf"/>
</dbReference>
<sequence>MKFNLDDANLYCKECQKFISIYNLKHHRLYHCAIDTCKFSGSTKTSLKAIIKAKQIYLEKMMNSKDKDIKNVRMFDKFHSITYNENLDNLNLKVLNGPICNLQSHIGNNHISVNVLHNPKIESKNKKSFSNKDIINYLKSNRCLDRIVVDNFQCNFLNNWNCGYANGSQMFDGISNVCEIDTNLSNMQKILVRNNYSVKNFKKHVQFGFFAMFTGKSINSIKYCSQNCYPLFKKIFQKYSKVNDNINDGHVDTKRIVFKTFRKLHILLDKNIKYIGYDSTKCILPSSSCTFMCFINFSTLEIYSSNLGDVSAISVNMNGSITQLSVNHNYKNKLEQKRIKTKGGHFSESRDNLVNNFCSTTRCLGNYGWKNLRSLTNLKCSLRTFDYKKNKPNYIVIASNSFWQIFSKNEVKSLVDRMLPNGKLKNIPLQTTEFENFTKKTSSLDMNSCSKTLDKEIELDAQIHHYSAMKRIKNWKIDKSKSHDQNEPNQTKTKSKFNFKEDINLAKEISKNLIIFACLGGCSDTVNVAVILCESFSMALNTTQDNIV</sequence>
<reference evidence="2 3" key="1">
    <citation type="submission" date="2016-04" db="EMBL/GenBank/DDBJ databases">
        <title>The genome of Intoshia linei affirms orthonectids as highly simplified spiralians.</title>
        <authorList>
            <person name="Mikhailov K.V."/>
            <person name="Slusarev G.S."/>
            <person name="Nikitin M.A."/>
            <person name="Logacheva M.D."/>
            <person name="Penin A."/>
            <person name="Aleoshin V."/>
            <person name="Panchin Y.V."/>
        </authorList>
    </citation>
    <scope>NUCLEOTIDE SEQUENCE [LARGE SCALE GENOMIC DNA]</scope>
    <source>
        <strain evidence="2">Intl2013</strain>
        <tissue evidence="2">Whole animal</tissue>
    </source>
</reference>
<evidence type="ECO:0000313" key="3">
    <source>
        <dbReference type="Proteomes" id="UP000078046"/>
    </source>
</evidence>
<dbReference type="InterPro" id="IPR015655">
    <property type="entry name" value="PP2C"/>
</dbReference>
<dbReference type="GO" id="GO:0004722">
    <property type="term" value="F:protein serine/threonine phosphatase activity"/>
    <property type="evidence" value="ECO:0007669"/>
    <property type="project" value="InterPro"/>
</dbReference>
<dbReference type="Proteomes" id="UP000078046">
    <property type="component" value="Unassembled WGS sequence"/>
</dbReference>
<dbReference type="EMBL" id="LWCA01000392">
    <property type="protein sequence ID" value="OAF68760.1"/>
    <property type="molecule type" value="Genomic_DNA"/>
</dbReference>